<protein>
    <submittedName>
        <fullName evidence="5">Replication protein A 70 kDa DNA-binding subunit isoform X1</fullName>
    </submittedName>
    <submittedName>
        <fullName evidence="6">Replication protein A 70 kDa DNA-binding subunit isoform X2</fullName>
    </submittedName>
</protein>
<evidence type="ECO:0000313" key="4">
    <source>
        <dbReference type="Proteomes" id="UP000694888"/>
    </source>
</evidence>
<feature type="compositionally biased region" description="Polar residues" evidence="2">
    <location>
        <begin position="16"/>
        <end position="26"/>
    </location>
</feature>
<feature type="domain" description="Replication protein A OB" evidence="3">
    <location>
        <begin position="163"/>
        <end position="256"/>
    </location>
</feature>
<dbReference type="CDD" id="cd04474">
    <property type="entry name" value="RPA1_DBD_A"/>
    <property type="match status" value="1"/>
</dbReference>
<feature type="region of interest" description="Disordered" evidence="2">
    <location>
        <begin position="1"/>
        <end position="41"/>
    </location>
</feature>
<dbReference type="PANTHER" id="PTHR47165">
    <property type="entry name" value="OS03G0429900 PROTEIN"/>
    <property type="match status" value="1"/>
</dbReference>
<evidence type="ECO:0000256" key="2">
    <source>
        <dbReference type="SAM" id="MobiDB-lite"/>
    </source>
</evidence>
<reference evidence="5 6" key="1">
    <citation type="submission" date="2025-05" db="UniProtKB">
        <authorList>
            <consortium name="RefSeq"/>
        </authorList>
    </citation>
    <scope>IDENTIFICATION</scope>
</reference>
<dbReference type="GeneID" id="101853118"/>
<dbReference type="RefSeq" id="XP_005107378.1">
    <property type="nucleotide sequence ID" value="XM_005107321.3"/>
</dbReference>
<dbReference type="RefSeq" id="XP_005107379.1">
    <property type="nucleotide sequence ID" value="XM_005107322.3"/>
</dbReference>
<dbReference type="Proteomes" id="UP000694888">
    <property type="component" value="Unplaced"/>
</dbReference>
<keyword evidence="1 5" id="KW-0238">DNA-binding</keyword>
<dbReference type="InterPro" id="IPR031657">
    <property type="entry name" value="REPA_OB_2"/>
</dbReference>
<dbReference type="PANTHER" id="PTHR47165:SF4">
    <property type="entry name" value="OS03G0429900 PROTEIN"/>
    <property type="match status" value="1"/>
</dbReference>
<gene>
    <name evidence="5 6" type="primary">LOC101853118</name>
</gene>
<name>A0ABM0K2Q3_APLCA</name>
<sequence>MSTEGYSTPMKKRMEQSQVEGSSSTPGLKRSSQDSSKRGVHSIASLDLNKKGWKIRARVIHRSDMQHYSNDKGPGCFFKVIFLDDSGEICCTGFNEWAHAYFDKFTVGEVYYISNCLLQNAKQKYDTVKNKNQMTLGRDSRIEICPDYSRSTVPDMKFNFVKLSDLEKYENDSLVDVIGVVVGCDDVVPVPSKLGSMKRDLRIIDGSKMRVTLTLWGETAKTFDGENSPVVAVKRAKVTYFNEKTLSVLVESPLRMNPNLKEADDLRIWFDDECKDLDSDLFETGGERKFPEQIYSLGSTDDSDNIQSQYAEDFRSSPEPRPGSSSKRPRLHSPRVATEEDQFDSYGKTIAHKLRDLPREQSLIAENFCNVALFEASFGNLTRETTLSLNSPVADHGCRGTPGARGTAGARRRILD</sequence>
<dbReference type="CDD" id="cd04475">
    <property type="entry name" value="RPA1_DBD_B"/>
    <property type="match status" value="1"/>
</dbReference>
<proteinExistence type="predicted"/>
<dbReference type="Pfam" id="PF16900">
    <property type="entry name" value="REPA_OB_2"/>
    <property type="match status" value="1"/>
</dbReference>
<feature type="region of interest" description="Disordered" evidence="2">
    <location>
        <begin position="311"/>
        <end position="344"/>
    </location>
</feature>
<dbReference type="SUPFAM" id="SSF50249">
    <property type="entry name" value="Nucleic acid-binding proteins"/>
    <property type="match status" value="2"/>
</dbReference>
<dbReference type="InterPro" id="IPR012340">
    <property type="entry name" value="NA-bd_OB-fold"/>
</dbReference>
<dbReference type="GO" id="GO:0003677">
    <property type="term" value="F:DNA binding"/>
    <property type="evidence" value="ECO:0007669"/>
    <property type="project" value="UniProtKB-KW"/>
</dbReference>
<evidence type="ECO:0000256" key="1">
    <source>
        <dbReference type="ARBA" id="ARBA00023125"/>
    </source>
</evidence>
<evidence type="ECO:0000313" key="6">
    <source>
        <dbReference type="RefSeq" id="XP_005107379.1"/>
    </source>
</evidence>
<evidence type="ECO:0000313" key="5">
    <source>
        <dbReference type="RefSeq" id="XP_005107378.1"/>
    </source>
</evidence>
<organism evidence="4 5">
    <name type="scientific">Aplysia californica</name>
    <name type="common">California sea hare</name>
    <dbReference type="NCBI Taxonomy" id="6500"/>
    <lineage>
        <taxon>Eukaryota</taxon>
        <taxon>Metazoa</taxon>
        <taxon>Spiralia</taxon>
        <taxon>Lophotrochozoa</taxon>
        <taxon>Mollusca</taxon>
        <taxon>Gastropoda</taxon>
        <taxon>Heterobranchia</taxon>
        <taxon>Euthyneura</taxon>
        <taxon>Tectipleura</taxon>
        <taxon>Aplysiida</taxon>
        <taxon>Aplysioidea</taxon>
        <taxon>Aplysiidae</taxon>
        <taxon>Aplysia</taxon>
    </lineage>
</organism>
<accession>A0ABM0K2Q3</accession>
<dbReference type="Gene3D" id="2.40.50.140">
    <property type="entry name" value="Nucleic acid-binding proteins"/>
    <property type="match status" value="2"/>
</dbReference>
<evidence type="ECO:0000259" key="3">
    <source>
        <dbReference type="Pfam" id="PF16900"/>
    </source>
</evidence>
<keyword evidence="4" id="KW-1185">Reference proteome</keyword>